<dbReference type="Gene3D" id="3.40.50.300">
    <property type="entry name" value="P-loop containing nucleotide triphosphate hydrolases"/>
    <property type="match status" value="1"/>
</dbReference>
<keyword evidence="7" id="KW-1185">Reference proteome</keyword>
<reference evidence="6" key="3">
    <citation type="submission" date="2023-05" db="EMBL/GenBank/DDBJ databases">
        <authorList>
            <person name="Smith C.H."/>
        </authorList>
    </citation>
    <scope>NUCLEOTIDE SEQUENCE</scope>
    <source>
        <strain evidence="6">CHS0354</strain>
        <tissue evidence="6">Mantle</tissue>
    </source>
</reference>
<dbReference type="InterPro" id="IPR050611">
    <property type="entry name" value="ABCF"/>
</dbReference>
<reference evidence="6" key="1">
    <citation type="journal article" date="2021" name="Genome Biol. Evol.">
        <title>A High-Quality Reference Genome for a Parasitic Bivalve with Doubly Uniparental Inheritance (Bivalvia: Unionida).</title>
        <authorList>
            <person name="Smith C.H."/>
        </authorList>
    </citation>
    <scope>NUCLEOTIDE SEQUENCE</scope>
    <source>
        <strain evidence="6">CHS0354</strain>
    </source>
</reference>
<proteinExistence type="inferred from homology"/>
<feature type="domain" description="ABC transporter" evidence="5">
    <location>
        <begin position="1"/>
        <end position="246"/>
    </location>
</feature>
<dbReference type="Proteomes" id="UP001195483">
    <property type="component" value="Unassembled WGS sequence"/>
</dbReference>
<accession>A0AAE0T6E6</accession>
<evidence type="ECO:0000256" key="1">
    <source>
        <dbReference type="ARBA" id="ARBA00011054"/>
    </source>
</evidence>
<dbReference type="PANTHER" id="PTHR19211">
    <property type="entry name" value="ATP-BINDING TRANSPORT PROTEIN-RELATED"/>
    <property type="match status" value="1"/>
</dbReference>
<dbReference type="GO" id="GO:0016887">
    <property type="term" value="F:ATP hydrolysis activity"/>
    <property type="evidence" value="ECO:0007669"/>
    <property type="project" value="InterPro"/>
</dbReference>
<sequence length="418" mass="46426">MGYGDRSLFDNATLSLIMGRRYGIVGANGAGKSTFLKIIIGDIAPRKGEVSIASGLKIGTLGQDQFEYDAMNISDVTVSGNTRLFQAMKQKEELLKSGATGSEKAGRKLAELEMVIDEENGYQAEAEAAEILHGLGLSGDVKCISMGQLSGGYKIRVLLARCLFSRPDILLLDEPTNNLDIHSIIWLEEYLKSFRGLLVFISHDRRFLNNVSTDILDLDYTEVIAYKGNYDQAVGNGIRDKEIGRQEKEVADKKKFIERFSAKASKARQANSRKKQLERMPDIEIKRSTRAKPNFRFDVRQRSGKEVIKIQNISKALAKSFHNDARAKAGGDWGERRGQITLLKIITGNLPADSGTIEPGYALSIGYFSQNHKDLLPDDTTPYEWLYESASGETITYVRSLLGRILLTGDDVNKKSAR</sequence>
<protein>
    <recommendedName>
        <fullName evidence="5">ABC transporter domain-containing protein</fullName>
    </recommendedName>
</protein>
<keyword evidence="3" id="KW-0547">Nucleotide-binding</keyword>
<organism evidence="6 7">
    <name type="scientific">Potamilus streckersoni</name>
    <dbReference type="NCBI Taxonomy" id="2493646"/>
    <lineage>
        <taxon>Eukaryota</taxon>
        <taxon>Metazoa</taxon>
        <taxon>Spiralia</taxon>
        <taxon>Lophotrochozoa</taxon>
        <taxon>Mollusca</taxon>
        <taxon>Bivalvia</taxon>
        <taxon>Autobranchia</taxon>
        <taxon>Heteroconchia</taxon>
        <taxon>Palaeoheterodonta</taxon>
        <taxon>Unionida</taxon>
        <taxon>Unionoidea</taxon>
        <taxon>Unionidae</taxon>
        <taxon>Ambleminae</taxon>
        <taxon>Lampsilini</taxon>
        <taxon>Potamilus</taxon>
    </lineage>
</organism>
<name>A0AAE0T6E6_9BIVA</name>
<comment type="similarity">
    <text evidence="1">Belongs to the ABC transporter superfamily. ABCF family. EF3 subfamily.</text>
</comment>
<gene>
    <name evidence="6" type="ORF">CHS0354_026829</name>
</gene>
<keyword evidence="2" id="KW-0677">Repeat</keyword>
<evidence type="ECO:0000256" key="2">
    <source>
        <dbReference type="ARBA" id="ARBA00022737"/>
    </source>
</evidence>
<evidence type="ECO:0000256" key="3">
    <source>
        <dbReference type="ARBA" id="ARBA00022741"/>
    </source>
</evidence>
<dbReference type="EMBL" id="JAEAOA010001598">
    <property type="protein sequence ID" value="KAK3604028.1"/>
    <property type="molecule type" value="Genomic_DNA"/>
</dbReference>
<dbReference type="InterPro" id="IPR032781">
    <property type="entry name" value="ABC_tran_Xtn"/>
</dbReference>
<dbReference type="Pfam" id="PF00005">
    <property type="entry name" value="ABC_tran"/>
    <property type="match status" value="1"/>
</dbReference>
<comment type="caution">
    <text evidence="6">The sequence shown here is derived from an EMBL/GenBank/DDBJ whole genome shotgun (WGS) entry which is preliminary data.</text>
</comment>
<evidence type="ECO:0000313" key="7">
    <source>
        <dbReference type="Proteomes" id="UP001195483"/>
    </source>
</evidence>
<dbReference type="GO" id="GO:0005524">
    <property type="term" value="F:ATP binding"/>
    <property type="evidence" value="ECO:0007669"/>
    <property type="project" value="UniProtKB-KW"/>
</dbReference>
<evidence type="ECO:0000259" key="5">
    <source>
        <dbReference type="PROSITE" id="PS50893"/>
    </source>
</evidence>
<dbReference type="InterPro" id="IPR003439">
    <property type="entry name" value="ABC_transporter-like_ATP-bd"/>
</dbReference>
<dbReference type="InterPro" id="IPR027417">
    <property type="entry name" value="P-loop_NTPase"/>
</dbReference>
<dbReference type="PANTHER" id="PTHR19211:SF96">
    <property type="entry name" value="ATP-BINDING PROTEIN YBIT-RELATED"/>
    <property type="match status" value="1"/>
</dbReference>
<dbReference type="SMART" id="SM00382">
    <property type="entry name" value="AAA"/>
    <property type="match status" value="1"/>
</dbReference>
<evidence type="ECO:0000313" key="6">
    <source>
        <dbReference type="EMBL" id="KAK3604028.1"/>
    </source>
</evidence>
<evidence type="ECO:0000256" key="4">
    <source>
        <dbReference type="ARBA" id="ARBA00022840"/>
    </source>
</evidence>
<dbReference type="InterPro" id="IPR003593">
    <property type="entry name" value="AAA+_ATPase"/>
</dbReference>
<dbReference type="FunFam" id="3.40.50.300:FF:000011">
    <property type="entry name" value="Putative ABC transporter ATP-binding component"/>
    <property type="match status" value="1"/>
</dbReference>
<keyword evidence="4" id="KW-0067">ATP-binding</keyword>
<dbReference type="SUPFAM" id="SSF52540">
    <property type="entry name" value="P-loop containing nucleoside triphosphate hydrolases"/>
    <property type="match status" value="1"/>
</dbReference>
<dbReference type="CDD" id="cd03221">
    <property type="entry name" value="ABCF_EF-3"/>
    <property type="match status" value="1"/>
</dbReference>
<dbReference type="AlphaFoldDB" id="A0AAE0T6E6"/>
<reference evidence="6" key="2">
    <citation type="journal article" date="2021" name="Genome Biol. Evol.">
        <title>Developing a high-quality reference genome for a parasitic bivalve with doubly uniparental inheritance (Bivalvia: Unionida).</title>
        <authorList>
            <person name="Smith C.H."/>
        </authorList>
    </citation>
    <scope>NUCLEOTIDE SEQUENCE</scope>
    <source>
        <strain evidence="6">CHS0354</strain>
        <tissue evidence="6">Mantle</tissue>
    </source>
</reference>
<dbReference type="PROSITE" id="PS50893">
    <property type="entry name" value="ABC_TRANSPORTER_2"/>
    <property type="match status" value="1"/>
</dbReference>
<dbReference type="Pfam" id="PF12848">
    <property type="entry name" value="ABC_tran_Xtn"/>
    <property type="match status" value="1"/>
</dbReference>